<name>A0A0G1D8C0_9BACT</name>
<evidence type="ECO:0000313" key="4">
    <source>
        <dbReference type="Proteomes" id="UP000033980"/>
    </source>
</evidence>
<dbReference type="PATRIC" id="fig|1618390.3.peg.364"/>
<dbReference type="PANTHER" id="PTHR35788:SF1">
    <property type="entry name" value="EXPORTED PROTEIN"/>
    <property type="match status" value="1"/>
</dbReference>
<dbReference type="Pfam" id="PF12229">
    <property type="entry name" value="PG_binding_4"/>
    <property type="match status" value="1"/>
</dbReference>
<reference evidence="3 4" key="1">
    <citation type="journal article" date="2015" name="Nature">
        <title>rRNA introns, odd ribosomes, and small enigmatic genomes across a large radiation of phyla.</title>
        <authorList>
            <person name="Brown C.T."/>
            <person name="Hug L.A."/>
            <person name="Thomas B.C."/>
            <person name="Sharon I."/>
            <person name="Castelle C.J."/>
            <person name="Singh A."/>
            <person name="Wilkins M.J."/>
            <person name="Williams K.H."/>
            <person name="Banfield J.F."/>
        </authorList>
    </citation>
    <scope>NUCLEOTIDE SEQUENCE [LARGE SCALE GENOMIC DNA]</scope>
</reference>
<feature type="transmembrane region" description="Helical" evidence="1">
    <location>
        <begin position="7"/>
        <end position="28"/>
    </location>
</feature>
<dbReference type="InterPro" id="IPR007391">
    <property type="entry name" value="Vancomycin_resist_VanW"/>
</dbReference>
<sequence length="575" mass="63570">MRKIKYILGSLFVFGTMTLAILAGYNLAFRDLIFPRIKIAGIEVTGMDKASALELISSYFKTEPSEVMLMSGDSEIVKLKGLKVEQDPLWAIDQAFGVGRNGNILTQITEQYRSLREGIDITVPVKLDIGELNDLIDEVVEKVEQKPIYPKLEYVGKKISIIKGKNGVEVKKDELRTEILSMFSLPGKHEISIPVNVVNTNENPELVSKAIEALEKWGDKRLTLRFRDFEKRLNFEEMINLFGLSQDIIDRNSFEDLTTEIKPTVEVESSDAIFVFEEGRVKEFKPEVIGATIDIPSLNQKLAEYLTAGEDKALEIPVILSYPKVKAGDINDLGIKELIGTGKSTFAHSIPGRVFNVNLAATRVNGTLVPPGEEFSFNASVGDISKATGYQSAYIISAGRTVLGDGGGVCQVSTTTFRAALDAGLPITERKAHAYRVGYYEQDSPPGIDATVFSPSADLKFMNDTGHYILIQEEVDLKKLSMKVNIYGTSDGRKSTITKPRISNQSAPPATLYVDDPTLPLGTTKQIDWSAWGAKVAFDYKVERGGETIYEKTFVSNYQPWQAIYLKGTGDLASR</sequence>
<gene>
    <name evidence="3" type="ORF">UV68_C0014G0008</name>
</gene>
<evidence type="ECO:0000256" key="1">
    <source>
        <dbReference type="SAM" id="Phobius"/>
    </source>
</evidence>
<protein>
    <submittedName>
        <fullName evidence="3">VanW family protein</fullName>
    </submittedName>
</protein>
<dbReference type="Proteomes" id="UP000033980">
    <property type="component" value="Unassembled WGS sequence"/>
</dbReference>
<keyword evidence="1" id="KW-0472">Membrane</keyword>
<organism evidence="3 4">
    <name type="scientific">Candidatus Collierbacteria bacterium GW2011_GWC2_43_12</name>
    <dbReference type="NCBI Taxonomy" id="1618390"/>
    <lineage>
        <taxon>Bacteria</taxon>
        <taxon>Candidatus Collieribacteriota</taxon>
    </lineage>
</organism>
<dbReference type="EMBL" id="LCFK01000014">
    <property type="protein sequence ID" value="KKS94155.1"/>
    <property type="molecule type" value="Genomic_DNA"/>
</dbReference>
<proteinExistence type="predicted"/>
<dbReference type="InterPro" id="IPR052913">
    <property type="entry name" value="Glycopeptide_resist_protein"/>
</dbReference>
<evidence type="ECO:0000313" key="3">
    <source>
        <dbReference type="EMBL" id="KKS94155.1"/>
    </source>
</evidence>
<comment type="caution">
    <text evidence="3">The sequence shown here is derived from an EMBL/GenBank/DDBJ whole genome shotgun (WGS) entry which is preliminary data.</text>
</comment>
<evidence type="ECO:0000259" key="2">
    <source>
        <dbReference type="Pfam" id="PF12229"/>
    </source>
</evidence>
<keyword evidence="1" id="KW-1133">Transmembrane helix</keyword>
<dbReference type="Pfam" id="PF04294">
    <property type="entry name" value="VanW"/>
    <property type="match status" value="1"/>
</dbReference>
<dbReference type="InterPro" id="IPR022029">
    <property type="entry name" value="YoaR-like_PG-bd"/>
</dbReference>
<dbReference type="AlphaFoldDB" id="A0A0G1D8C0"/>
<feature type="domain" description="YoaR-like putative peptidoglycan binding" evidence="2">
    <location>
        <begin position="91"/>
        <end position="180"/>
    </location>
</feature>
<accession>A0A0G1D8C0</accession>
<dbReference type="PANTHER" id="PTHR35788">
    <property type="entry name" value="EXPORTED PROTEIN-RELATED"/>
    <property type="match status" value="1"/>
</dbReference>
<keyword evidence="1" id="KW-0812">Transmembrane</keyword>